<dbReference type="SMART" id="SM00709">
    <property type="entry name" value="Zpr1"/>
    <property type="match status" value="1"/>
</dbReference>
<organism evidence="6 7">
    <name type="scientific">Methanohalobium evestigatum (strain ATCC BAA-1072 / DSM 3721 / NBRC 107634 / OCM 161 / Z-7303)</name>
    <dbReference type="NCBI Taxonomy" id="644295"/>
    <lineage>
        <taxon>Archaea</taxon>
        <taxon>Methanobacteriati</taxon>
        <taxon>Methanobacteriota</taxon>
        <taxon>Stenosarchaea group</taxon>
        <taxon>Methanomicrobia</taxon>
        <taxon>Methanosarcinales</taxon>
        <taxon>Methanosarcinaceae</taxon>
        <taxon>Methanohalobium</taxon>
    </lineage>
</organism>
<dbReference type="NCBIfam" id="TIGR00340">
    <property type="entry name" value="zpr1_rel"/>
    <property type="match status" value="1"/>
</dbReference>
<feature type="domain" description="Zinc finger ZPR1-type" evidence="5">
    <location>
        <begin position="15"/>
        <end position="170"/>
    </location>
</feature>
<dbReference type="NCBIfam" id="TIGR00310">
    <property type="entry name" value="ZPR1_znf"/>
    <property type="match status" value="1"/>
</dbReference>
<dbReference type="InterPro" id="IPR042451">
    <property type="entry name" value="ZPR1_A/B_dom"/>
</dbReference>
<evidence type="ECO:0000256" key="2">
    <source>
        <dbReference type="ARBA" id="ARBA00022723"/>
    </source>
</evidence>
<evidence type="ECO:0000313" key="7">
    <source>
        <dbReference type="Proteomes" id="UP000000391"/>
    </source>
</evidence>
<evidence type="ECO:0000256" key="4">
    <source>
        <dbReference type="ARBA" id="ARBA00022833"/>
    </source>
</evidence>
<dbReference type="Proteomes" id="UP000000391">
    <property type="component" value="Chromosome"/>
</dbReference>
<dbReference type="KEGG" id="mev:Metev_1911"/>
<comment type="similarity">
    <text evidence="1">Belongs to the ZPR1 family.</text>
</comment>
<evidence type="ECO:0000259" key="5">
    <source>
        <dbReference type="SMART" id="SM00709"/>
    </source>
</evidence>
<dbReference type="RefSeq" id="WP_013195307.1">
    <property type="nucleotide sequence ID" value="NC_014253.1"/>
</dbReference>
<dbReference type="STRING" id="644295.Metev_1911"/>
<keyword evidence="2" id="KW-0479">Metal-binding</keyword>
<dbReference type="GO" id="GO:0008270">
    <property type="term" value="F:zinc ion binding"/>
    <property type="evidence" value="ECO:0007669"/>
    <property type="project" value="UniProtKB-KW"/>
</dbReference>
<dbReference type="GeneID" id="9347570"/>
<dbReference type="HOGENOM" id="CLU_107446_0_0_2"/>
<evidence type="ECO:0000256" key="1">
    <source>
        <dbReference type="ARBA" id="ARBA00008354"/>
    </source>
</evidence>
<dbReference type="OrthoDB" id="14924at2157"/>
<dbReference type="InterPro" id="IPR004470">
    <property type="entry name" value="ZPR1-like_arc"/>
</dbReference>
<dbReference type="Pfam" id="PF22794">
    <property type="entry name" value="jr-ZPR1"/>
    <property type="match status" value="1"/>
</dbReference>
<evidence type="ECO:0000256" key="3">
    <source>
        <dbReference type="ARBA" id="ARBA00022771"/>
    </source>
</evidence>
<keyword evidence="4" id="KW-0862">Zinc</keyword>
<dbReference type="FunFam" id="2.60.120.1040:FF:000008">
    <property type="entry name" value="Zn finger containing protein"/>
    <property type="match status" value="1"/>
</dbReference>
<gene>
    <name evidence="6" type="ordered locus">Metev_1911</name>
</gene>
<keyword evidence="3" id="KW-0863">Zinc-finger</keyword>
<dbReference type="InterPro" id="IPR004457">
    <property type="entry name" value="Znf_ZPR1"/>
</dbReference>
<dbReference type="PANTHER" id="PTHR10876:SF0">
    <property type="entry name" value="ZINC FINGER PROTEIN ZPR1"/>
    <property type="match status" value="1"/>
</dbReference>
<dbReference type="EMBL" id="CP002069">
    <property type="protein sequence ID" value="ADI74742.1"/>
    <property type="molecule type" value="Genomic_DNA"/>
</dbReference>
<dbReference type="InterPro" id="IPR056180">
    <property type="entry name" value="ZPR1_jr_dom"/>
</dbReference>
<proteinExistence type="inferred from homology"/>
<dbReference type="InterPro" id="IPR040141">
    <property type="entry name" value="ZPR1"/>
</dbReference>
<dbReference type="Gene3D" id="2.60.120.1040">
    <property type="entry name" value="ZPR1, A/B domain"/>
    <property type="match status" value="1"/>
</dbReference>
<protein>
    <submittedName>
        <fullName evidence="6">ZPR1-related zinc finger protein</fullName>
    </submittedName>
</protein>
<evidence type="ECO:0000313" key="6">
    <source>
        <dbReference type="EMBL" id="ADI74742.1"/>
    </source>
</evidence>
<sequence length="207" mass="23429">MNQENHSENGFSTESSCPLCHDKLTMHWQTDHIPYFDEILYITARCSCGFKFADTMITTQKDPVHYEITIENNNDLYARIVRSTSGTIRVPEFGIAVEPGPASESYVTNIEGLLNRVKSVVQTAAKWSKEEEEKYNQCLEIESALDDTIEGHRKLTIEIDDPLGNSAIISDRANSRKLSDEEVENLKTGMIIYDVNSSDIKINDEEC</sequence>
<dbReference type="PANTHER" id="PTHR10876">
    <property type="entry name" value="ZINC FINGER PROTEIN ZPR1"/>
    <property type="match status" value="1"/>
</dbReference>
<accession>D7EA71</accession>
<dbReference type="AlphaFoldDB" id="D7EA71"/>
<name>D7EA71_METEZ</name>
<keyword evidence="7" id="KW-1185">Reference proteome</keyword>
<reference evidence="6 7" key="1">
    <citation type="submission" date="2010-06" db="EMBL/GenBank/DDBJ databases">
        <title>Complete sequence chromosome of Methanohalobium evestigatum Z-7303.</title>
        <authorList>
            <consortium name="US DOE Joint Genome Institute"/>
            <person name="Lucas S."/>
            <person name="Copeland A."/>
            <person name="Lapidus A."/>
            <person name="Cheng J.-F."/>
            <person name="Bruce D."/>
            <person name="Goodwin L."/>
            <person name="Pitluck S."/>
            <person name="Saunders E."/>
            <person name="Detter J.C."/>
            <person name="Han C."/>
            <person name="Tapia R."/>
            <person name="Land M."/>
            <person name="Hauser L."/>
            <person name="Kyrpides N."/>
            <person name="Mikhailova N."/>
            <person name="Sieprawska-Lupa M."/>
            <person name="Whitman W.B."/>
            <person name="Anderson I."/>
            <person name="Woyke T."/>
        </authorList>
    </citation>
    <scope>NUCLEOTIDE SEQUENCE [LARGE SCALE GENOMIC DNA]</scope>
    <source>
        <strain evidence="7">ATCC BAA-1072 / DSM 3721 / NBRC 107634 / OCM 161 / Z-7303</strain>
    </source>
</reference>